<dbReference type="AlphaFoldDB" id="A0A6S4GUC9"/>
<comment type="similarity">
    <text evidence="2 15">Belongs to the phenylalanyl-tRNA synthetase beta subunit family. Type 1 subfamily.</text>
</comment>
<dbReference type="SUPFAM" id="SSF55681">
    <property type="entry name" value="Class II aaRS and biotin synthetases"/>
    <property type="match status" value="1"/>
</dbReference>
<dbReference type="CDD" id="cd02796">
    <property type="entry name" value="tRNA_bind_bactPheRS"/>
    <property type="match status" value="1"/>
</dbReference>
<dbReference type="GO" id="GO:0009328">
    <property type="term" value="C:phenylalanine-tRNA ligase complex"/>
    <property type="evidence" value="ECO:0007669"/>
    <property type="project" value="TreeGrafter"/>
</dbReference>
<comment type="subunit">
    <text evidence="3 15">Tetramer of two alpha and two beta subunits.</text>
</comment>
<dbReference type="SMART" id="SM00873">
    <property type="entry name" value="B3_4"/>
    <property type="match status" value="1"/>
</dbReference>
<evidence type="ECO:0000256" key="15">
    <source>
        <dbReference type="HAMAP-Rule" id="MF_00283"/>
    </source>
</evidence>
<evidence type="ECO:0000256" key="3">
    <source>
        <dbReference type="ARBA" id="ARBA00011209"/>
    </source>
</evidence>
<evidence type="ECO:0000256" key="4">
    <source>
        <dbReference type="ARBA" id="ARBA00022490"/>
    </source>
</evidence>
<dbReference type="Gene3D" id="3.30.56.10">
    <property type="match status" value="2"/>
</dbReference>
<evidence type="ECO:0000313" key="21">
    <source>
        <dbReference type="Proteomes" id="UP000030902"/>
    </source>
</evidence>
<dbReference type="InterPro" id="IPR009061">
    <property type="entry name" value="DNA-bd_dom_put_sf"/>
</dbReference>
<evidence type="ECO:0000256" key="12">
    <source>
        <dbReference type="ARBA" id="ARBA00022917"/>
    </source>
</evidence>
<dbReference type="InterPro" id="IPR005146">
    <property type="entry name" value="B3/B4_tRNA-bd"/>
</dbReference>
<keyword evidence="4 15" id="KW-0963">Cytoplasm</keyword>
<dbReference type="InterPro" id="IPR012340">
    <property type="entry name" value="NA-bd_OB-fold"/>
</dbReference>
<dbReference type="InterPro" id="IPR041616">
    <property type="entry name" value="PheRS_beta_core"/>
</dbReference>
<dbReference type="InterPro" id="IPR036690">
    <property type="entry name" value="Fdx_antiC-bd_sf"/>
</dbReference>
<evidence type="ECO:0000259" key="19">
    <source>
        <dbReference type="PROSITE" id="PS51483"/>
    </source>
</evidence>
<evidence type="ECO:0000256" key="2">
    <source>
        <dbReference type="ARBA" id="ARBA00008653"/>
    </source>
</evidence>
<evidence type="ECO:0000256" key="13">
    <source>
        <dbReference type="ARBA" id="ARBA00023146"/>
    </source>
</evidence>
<comment type="cofactor">
    <cofactor evidence="15">
        <name>Mg(2+)</name>
        <dbReference type="ChEBI" id="CHEBI:18420"/>
    </cofactor>
    <text evidence="15">Binds 2 magnesium ions per tetramer.</text>
</comment>
<dbReference type="Gene3D" id="3.30.930.10">
    <property type="entry name" value="Bira Bifunctional Protein, Domain 2"/>
    <property type="match status" value="1"/>
</dbReference>
<keyword evidence="10 15" id="KW-0460">Magnesium</keyword>
<evidence type="ECO:0000256" key="6">
    <source>
        <dbReference type="ARBA" id="ARBA00022598"/>
    </source>
</evidence>
<keyword evidence="13 15" id="KW-0030">Aminoacyl-tRNA synthetase</keyword>
<keyword evidence="6 15" id="KW-0436">Ligase</keyword>
<name>A0A6S4GUC9_9BACT</name>
<dbReference type="InterPro" id="IPR020825">
    <property type="entry name" value="Phe-tRNA_synthase-like_B3/B4"/>
</dbReference>
<keyword evidence="9 15" id="KW-0067">ATP-binding</keyword>
<dbReference type="Gene3D" id="3.30.70.380">
    <property type="entry name" value="Ferrodoxin-fold anticodon-binding domain"/>
    <property type="match status" value="1"/>
</dbReference>
<feature type="binding site" evidence="15">
    <location>
        <position position="518"/>
    </location>
    <ligand>
        <name>Mg(2+)</name>
        <dbReference type="ChEBI" id="CHEBI:18420"/>
        <note>shared with alpha subunit</note>
    </ligand>
</feature>
<dbReference type="GO" id="GO:0000287">
    <property type="term" value="F:magnesium ion binding"/>
    <property type="evidence" value="ECO:0007669"/>
    <property type="project" value="UniProtKB-UniRule"/>
</dbReference>
<protein>
    <recommendedName>
        <fullName evidence="15">Phenylalanine--tRNA ligase beta subunit</fullName>
        <ecNumber evidence="15">6.1.1.20</ecNumber>
    </recommendedName>
    <alternativeName>
        <fullName evidence="15">Phenylalanyl-tRNA synthetase beta subunit</fullName>
        <shortName evidence="15">PheRS</shortName>
    </alternativeName>
</protein>
<gene>
    <name evidence="15" type="primary">pheT</name>
    <name evidence="20" type="ORF">TM7x_02480</name>
</gene>
<dbReference type="Pfam" id="PF03147">
    <property type="entry name" value="FDX-ACB"/>
    <property type="match status" value="1"/>
</dbReference>
<evidence type="ECO:0000256" key="5">
    <source>
        <dbReference type="ARBA" id="ARBA00022555"/>
    </source>
</evidence>
<comment type="subcellular location">
    <subcellularLocation>
        <location evidence="1 15">Cytoplasm</location>
    </subcellularLocation>
</comment>
<dbReference type="PANTHER" id="PTHR10947:SF0">
    <property type="entry name" value="PHENYLALANINE--TRNA LIGASE BETA SUBUNIT"/>
    <property type="match status" value="1"/>
</dbReference>
<evidence type="ECO:0000256" key="8">
    <source>
        <dbReference type="ARBA" id="ARBA00022741"/>
    </source>
</evidence>
<dbReference type="GO" id="GO:0004826">
    <property type="term" value="F:phenylalanine-tRNA ligase activity"/>
    <property type="evidence" value="ECO:0007669"/>
    <property type="project" value="UniProtKB-UniRule"/>
</dbReference>
<evidence type="ECO:0000256" key="1">
    <source>
        <dbReference type="ARBA" id="ARBA00004496"/>
    </source>
</evidence>
<organism evidence="20 21">
    <name type="scientific">Candidatus Nanosynbacter lyticus</name>
    <dbReference type="NCBI Taxonomy" id="2093824"/>
    <lineage>
        <taxon>Bacteria</taxon>
        <taxon>Candidatus Saccharimonadota</taxon>
        <taxon>Candidatus Saccharimonadia</taxon>
        <taxon>Candidatus Nanosynbacterales</taxon>
        <taxon>Candidatus Nanosynbacteraceae</taxon>
        <taxon>Candidatus Nanosynbacter</taxon>
    </lineage>
</organism>
<evidence type="ECO:0000313" key="20">
    <source>
        <dbReference type="EMBL" id="AJA06854.1"/>
    </source>
</evidence>
<dbReference type="SMART" id="SM00874">
    <property type="entry name" value="B5"/>
    <property type="match status" value="1"/>
</dbReference>
<dbReference type="Proteomes" id="UP000030902">
    <property type="component" value="Chromosome"/>
</dbReference>
<dbReference type="InterPro" id="IPR002547">
    <property type="entry name" value="tRNA-bd_dom"/>
</dbReference>
<dbReference type="RefSeq" id="WP_039327580.1">
    <property type="nucleotide sequence ID" value="NZ_CP007496.1"/>
</dbReference>
<dbReference type="InterPro" id="IPR045060">
    <property type="entry name" value="Phe-tRNA-ligase_IIc_bsu"/>
</dbReference>
<keyword evidence="12 15" id="KW-0648">Protein biosynthesis</keyword>
<dbReference type="Gene3D" id="2.40.50.140">
    <property type="entry name" value="Nucleic acid-binding proteins"/>
    <property type="match status" value="1"/>
</dbReference>
<dbReference type="Pfam" id="PF01588">
    <property type="entry name" value="tRNA_bind"/>
    <property type="match status" value="1"/>
</dbReference>
<dbReference type="SMART" id="SM00896">
    <property type="entry name" value="FDX-ACB"/>
    <property type="match status" value="1"/>
</dbReference>
<feature type="binding site" evidence="15">
    <location>
        <position position="509"/>
    </location>
    <ligand>
        <name>Mg(2+)</name>
        <dbReference type="ChEBI" id="CHEBI:18420"/>
        <note>shared with alpha subunit</note>
    </ligand>
</feature>
<evidence type="ECO:0000256" key="7">
    <source>
        <dbReference type="ARBA" id="ARBA00022723"/>
    </source>
</evidence>
<dbReference type="Pfam" id="PF03484">
    <property type="entry name" value="B5"/>
    <property type="match status" value="1"/>
</dbReference>
<evidence type="ECO:0000259" key="18">
    <source>
        <dbReference type="PROSITE" id="PS51447"/>
    </source>
</evidence>
<evidence type="ECO:0000256" key="10">
    <source>
        <dbReference type="ARBA" id="ARBA00022842"/>
    </source>
</evidence>
<evidence type="ECO:0000259" key="17">
    <source>
        <dbReference type="PROSITE" id="PS50886"/>
    </source>
</evidence>
<dbReference type="EC" id="6.1.1.20" evidence="15"/>
<dbReference type="SUPFAM" id="SSF50249">
    <property type="entry name" value="Nucleic acid-binding proteins"/>
    <property type="match status" value="1"/>
</dbReference>
<dbReference type="InterPro" id="IPR004532">
    <property type="entry name" value="Phe-tRNA-ligase_IIc_bsu_bact"/>
</dbReference>
<feature type="domain" description="TRNA-binding" evidence="17">
    <location>
        <begin position="40"/>
        <end position="165"/>
    </location>
</feature>
<dbReference type="Pfam" id="PF17759">
    <property type="entry name" value="tRNA_synthFbeta"/>
    <property type="match status" value="1"/>
</dbReference>
<keyword evidence="11 16" id="KW-0694">RNA-binding</keyword>
<dbReference type="EMBL" id="CP007496">
    <property type="protein sequence ID" value="AJA06854.1"/>
    <property type="molecule type" value="Genomic_DNA"/>
</dbReference>
<dbReference type="GO" id="GO:0006432">
    <property type="term" value="P:phenylalanyl-tRNA aminoacylation"/>
    <property type="evidence" value="ECO:0007669"/>
    <property type="project" value="UniProtKB-UniRule"/>
</dbReference>
<dbReference type="InterPro" id="IPR045864">
    <property type="entry name" value="aa-tRNA-synth_II/BPL/LPL"/>
</dbReference>
<dbReference type="GO" id="GO:0000049">
    <property type="term" value="F:tRNA binding"/>
    <property type="evidence" value="ECO:0007669"/>
    <property type="project" value="UniProtKB-UniRule"/>
</dbReference>
<comment type="catalytic activity">
    <reaction evidence="14 15">
        <text>tRNA(Phe) + L-phenylalanine + ATP = L-phenylalanyl-tRNA(Phe) + AMP + diphosphate + H(+)</text>
        <dbReference type="Rhea" id="RHEA:19413"/>
        <dbReference type="Rhea" id="RHEA-COMP:9668"/>
        <dbReference type="Rhea" id="RHEA-COMP:9699"/>
        <dbReference type="ChEBI" id="CHEBI:15378"/>
        <dbReference type="ChEBI" id="CHEBI:30616"/>
        <dbReference type="ChEBI" id="CHEBI:33019"/>
        <dbReference type="ChEBI" id="CHEBI:58095"/>
        <dbReference type="ChEBI" id="CHEBI:78442"/>
        <dbReference type="ChEBI" id="CHEBI:78531"/>
        <dbReference type="ChEBI" id="CHEBI:456215"/>
        <dbReference type="EC" id="6.1.1.20"/>
    </reaction>
</comment>
<dbReference type="InterPro" id="IPR005121">
    <property type="entry name" value="Fdx_antiC-bd"/>
</dbReference>
<feature type="domain" description="B5" evidence="19">
    <location>
        <begin position="451"/>
        <end position="531"/>
    </location>
</feature>
<dbReference type="Gene3D" id="3.50.40.10">
    <property type="entry name" value="Phenylalanyl-trna Synthetase, Chain B, domain 3"/>
    <property type="match status" value="1"/>
</dbReference>
<feature type="binding site" evidence="15">
    <location>
        <position position="519"/>
    </location>
    <ligand>
        <name>Mg(2+)</name>
        <dbReference type="ChEBI" id="CHEBI:18420"/>
        <note>shared with alpha subunit</note>
    </ligand>
</feature>
<dbReference type="InterPro" id="IPR033714">
    <property type="entry name" value="tRNA_bind_bactPheRS"/>
</dbReference>
<dbReference type="SUPFAM" id="SSF46955">
    <property type="entry name" value="Putative DNA-binding domain"/>
    <property type="match status" value="1"/>
</dbReference>
<dbReference type="PANTHER" id="PTHR10947">
    <property type="entry name" value="PHENYLALANYL-TRNA SYNTHETASE BETA CHAIN AND LEUCINE-RICH REPEAT-CONTAINING PROTEIN 47"/>
    <property type="match status" value="1"/>
</dbReference>
<dbReference type="Pfam" id="PF03483">
    <property type="entry name" value="B3_4"/>
    <property type="match status" value="1"/>
</dbReference>
<dbReference type="NCBIfam" id="TIGR00472">
    <property type="entry name" value="pheT_bact"/>
    <property type="match status" value="1"/>
</dbReference>
<feature type="domain" description="FDX-ACB" evidence="18">
    <location>
        <begin position="761"/>
        <end position="855"/>
    </location>
</feature>
<evidence type="ECO:0000256" key="9">
    <source>
        <dbReference type="ARBA" id="ARBA00022840"/>
    </source>
</evidence>
<dbReference type="HAMAP" id="MF_00283">
    <property type="entry name" value="Phe_tRNA_synth_beta1"/>
    <property type="match status" value="1"/>
</dbReference>
<feature type="binding site" evidence="15">
    <location>
        <position position="515"/>
    </location>
    <ligand>
        <name>Mg(2+)</name>
        <dbReference type="ChEBI" id="CHEBI:18420"/>
        <note>shared with alpha subunit</note>
    </ligand>
</feature>
<dbReference type="SUPFAM" id="SSF54991">
    <property type="entry name" value="Anticodon-binding domain of PheRS"/>
    <property type="match status" value="1"/>
</dbReference>
<evidence type="ECO:0000256" key="14">
    <source>
        <dbReference type="ARBA" id="ARBA00049255"/>
    </source>
</evidence>
<dbReference type="InterPro" id="IPR005147">
    <property type="entry name" value="tRNA_synthase_B5-dom"/>
</dbReference>
<keyword evidence="21" id="KW-1185">Reference proteome</keyword>
<dbReference type="PROSITE" id="PS51483">
    <property type="entry name" value="B5"/>
    <property type="match status" value="1"/>
</dbReference>
<evidence type="ECO:0000256" key="16">
    <source>
        <dbReference type="PROSITE-ProRule" id="PRU00209"/>
    </source>
</evidence>
<proteinExistence type="inferred from homology"/>
<keyword evidence="5 16" id="KW-0820">tRNA-binding</keyword>
<dbReference type="PROSITE" id="PS51447">
    <property type="entry name" value="FDX_ACB"/>
    <property type="match status" value="1"/>
</dbReference>
<reference evidence="20 21" key="1">
    <citation type="journal article" date="2015" name="Proc. Natl. Acad. Sci. U.S.A.">
        <title>Cultivation of a human-associated TM7 phylotype reveals a reduced genome and epibiotic parasitic lifestyle.</title>
        <authorList>
            <person name="He X."/>
            <person name="McLean J.S."/>
            <person name="Edlund A."/>
            <person name="Yooseph S."/>
            <person name="Hall A.P."/>
            <person name="Liu S.Y."/>
            <person name="Dorrestein P.C."/>
            <person name="Esquenazi E."/>
            <person name="Hunter R.C."/>
            <person name="Cheng G."/>
            <person name="Nelson K.E."/>
            <person name="Lux R."/>
            <person name="Shi W."/>
        </authorList>
    </citation>
    <scope>NUCLEOTIDE SEQUENCE [LARGE SCALE GENOMIC DNA]</scope>
    <source>
        <strain evidence="20 21">TM7x</strain>
    </source>
</reference>
<accession>A0A6S4GUC9</accession>
<keyword evidence="8 15" id="KW-0547">Nucleotide-binding</keyword>
<keyword evidence="7 15" id="KW-0479">Metal-binding</keyword>
<dbReference type="GO" id="GO:0005524">
    <property type="term" value="F:ATP binding"/>
    <property type="evidence" value="ECO:0007669"/>
    <property type="project" value="UniProtKB-UniRule"/>
</dbReference>
<evidence type="ECO:0000256" key="11">
    <source>
        <dbReference type="ARBA" id="ARBA00022884"/>
    </source>
</evidence>
<dbReference type="PROSITE" id="PS50886">
    <property type="entry name" value="TRBD"/>
    <property type="match status" value="1"/>
</dbReference>
<dbReference type="SUPFAM" id="SSF56037">
    <property type="entry name" value="PheT/TilS domain"/>
    <property type="match status" value="1"/>
</dbReference>
<dbReference type="KEGG" id="sox:TM7x_02480"/>
<sequence length="855" mass="94561">MKVSLNLIKQLINFELPPVDELVARVNQQLGGVEEVIDLKAKYGGARIVRVVECVKHPDADRLSVTKIDDGGAVADVPRDDNGLVQVVCGAPNVHADMWAIWLPPKSTVPASFDNDEPFVLDARPLRGVLSQGMLAAADELAIGTDHEGIIEIHERDVPAGVELTAGAGFAETFGLDDYVLDIENKMFTHRPDCFGQLGVAREIAGIFHQQFVSPEWYKSEQQFTGAEGLELTVTNDVPELVPRFMAVAIKDIEVKPSPLWLQCQLVVMGGKPINNIVDATNYIMLMTAQPTHAYDYNKLRGSTLGARMARDGEKVSLLNGKEYELTSDDIVIADGEGVIGLAGIMGGTDTEVSGETKNIVLECANFDMYALRRTAMRHGIFTDALTRFNKGQSPLQNAAVLKQLMSMVGGVQASEVFDKRNDRLMVVQHDSRVTFGSAGKETISIFDWGAVTGVLVLESTFVNERLGTEFSPQEICRILKNVEIKAHEEPEPNTPYQFEVIAPFWRTDLELPEDIVEEVGRLYGFDKLPRQLPRRSIKSTPKNLRRELKNAVRQSLSRAGVNEVLTYSFIHERILKNAEQDVAQAYKLSNALSPDLQYYRLTVLPSLLDKVHANIKAGHDEFALFEMGKGHIKMHGLDEDGLPEASQFTDIVYAAKKPGTGAPFYKIRRLVEQLAHDLGTELVFKPIEQERNFPVTAPFDQSRSALVETTDGRFIGMVGELKQSVIKSFKLPAYVAAASLDTAGLEAVYVKRGSHYQPLSRYPSTSRDISLKVPAQVNYASVHDRVKNVIDSHQELHIVITPISIYQPEDDNSTKTITFNIKFTSLERTLTDKDITPIIEEIVAAAAELGAVQA</sequence>